<evidence type="ECO:0000256" key="2">
    <source>
        <dbReference type="ARBA" id="ARBA00008072"/>
    </source>
</evidence>
<dbReference type="Gene3D" id="3.40.50.720">
    <property type="entry name" value="NAD(P)-binding Rossmann-like Domain"/>
    <property type="match status" value="1"/>
</dbReference>
<reference evidence="8 9" key="1">
    <citation type="journal article" date="2012" name="Int. J. Syst. Evol. Microbiol.">
        <title>Vibrio caribbeanicus sp. nov., isolated from the marine sponge Scleritoderma cyanea.</title>
        <authorList>
            <person name="Hoffmann M."/>
            <person name="Monday S.R."/>
            <person name="Allard M.W."/>
            <person name="Strain E.A."/>
            <person name="Whittaker P."/>
            <person name="Naum M."/>
            <person name="McCarthy P.J."/>
            <person name="Lopez J.V."/>
            <person name="Fischer M."/>
            <person name="Brown E.W."/>
        </authorList>
    </citation>
    <scope>NUCLEOTIDE SEQUENCE [LARGE SCALE GENOMIC DNA]</scope>
    <source>
        <strain evidence="8 9">ATCC BAA-2122</strain>
    </source>
</reference>
<evidence type="ECO:0000313" key="8">
    <source>
        <dbReference type="EMBL" id="EFP96405.1"/>
    </source>
</evidence>
<dbReference type="PANTHER" id="PTHR42813:SF4">
    <property type="entry name" value="NADP-DEPENDENT ISOPROPANOL DEHYDROGENASE"/>
    <property type="match status" value="1"/>
</dbReference>
<dbReference type="GO" id="GO:0008270">
    <property type="term" value="F:zinc ion binding"/>
    <property type="evidence" value="ECO:0007669"/>
    <property type="project" value="InterPro"/>
</dbReference>
<dbReference type="InterPro" id="IPR002328">
    <property type="entry name" value="ADH_Zn_CS"/>
</dbReference>
<feature type="domain" description="Enoyl reductase (ER)" evidence="7">
    <location>
        <begin position="10"/>
        <end position="343"/>
    </location>
</feature>
<protein>
    <submittedName>
        <fullName evidence="8">Alcohol dehydrogenase GroES domain protein</fullName>
    </submittedName>
</protein>
<dbReference type="PROSITE" id="PS00059">
    <property type="entry name" value="ADH_ZINC"/>
    <property type="match status" value="1"/>
</dbReference>
<evidence type="ECO:0000256" key="3">
    <source>
        <dbReference type="ARBA" id="ARBA00022723"/>
    </source>
</evidence>
<evidence type="ECO:0000256" key="1">
    <source>
        <dbReference type="ARBA" id="ARBA00001947"/>
    </source>
</evidence>
<dbReference type="InterPro" id="IPR020843">
    <property type="entry name" value="ER"/>
</dbReference>
<dbReference type="EMBL" id="AEIU01000075">
    <property type="protein sequence ID" value="EFP96405.1"/>
    <property type="molecule type" value="Genomic_DNA"/>
</dbReference>
<dbReference type="RefSeq" id="WP_009601792.1">
    <property type="nucleotide sequence ID" value="NZ_AEIU01000075.1"/>
</dbReference>
<organism evidence="8 9">
    <name type="scientific">Vibrio caribbeanicus ATCC BAA-2122</name>
    <dbReference type="NCBI Taxonomy" id="796620"/>
    <lineage>
        <taxon>Bacteria</taxon>
        <taxon>Pseudomonadati</taxon>
        <taxon>Pseudomonadota</taxon>
        <taxon>Gammaproteobacteria</taxon>
        <taxon>Vibrionales</taxon>
        <taxon>Vibrionaceae</taxon>
        <taxon>Vibrio</taxon>
    </lineage>
</organism>
<evidence type="ECO:0000256" key="5">
    <source>
        <dbReference type="ARBA" id="ARBA00023002"/>
    </source>
</evidence>
<comment type="similarity">
    <text evidence="2 6">Belongs to the zinc-containing alcohol dehydrogenase family.</text>
</comment>
<evidence type="ECO:0000256" key="4">
    <source>
        <dbReference type="ARBA" id="ARBA00022833"/>
    </source>
</evidence>
<keyword evidence="5" id="KW-0560">Oxidoreductase</keyword>
<dbReference type="Gene3D" id="3.90.180.10">
    <property type="entry name" value="Medium-chain alcohol dehydrogenases, catalytic domain"/>
    <property type="match status" value="1"/>
</dbReference>
<dbReference type="Proteomes" id="UP000002943">
    <property type="component" value="Unassembled WGS sequence"/>
</dbReference>
<accession>E3BL61</accession>
<dbReference type="CDD" id="cd08286">
    <property type="entry name" value="FDH_like_ADH2"/>
    <property type="match status" value="1"/>
</dbReference>
<comment type="cofactor">
    <cofactor evidence="1 6">
        <name>Zn(2+)</name>
        <dbReference type="ChEBI" id="CHEBI:29105"/>
    </cofactor>
</comment>
<dbReference type="SUPFAM" id="SSF50129">
    <property type="entry name" value="GroES-like"/>
    <property type="match status" value="1"/>
</dbReference>
<dbReference type="InterPro" id="IPR013154">
    <property type="entry name" value="ADH-like_N"/>
</dbReference>
<dbReference type="eggNOG" id="COG1063">
    <property type="taxonomic scope" value="Bacteria"/>
</dbReference>
<dbReference type="Pfam" id="PF00107">
    <property type="entry name" value="ADH_zinc_N"/>
    <property type="match status" value="1"/>
</dbReference>
<evidence type="ECO:0000259" key="7">
    <source>
        <dbReference type="SMART" id="SM00829"/>
    </source>
</evidence>
<dbReference type="AlphaFoldDB" id="E3BL61"/>
<dbReference type="OrthoDB" id="9773078at2"/>
<comment type="caution">
    <text evidence="8">The sequence shown here is derived from an EMBL/GenBank/DDBJ whole genome shotgun (WGS) entry which is preliminary data.</text>
</comment>
<evidence type="ECO:0000313" key="9">
    <source>
        <dbReference type="Proteomes" id="UP000002943"/>
    </source>
</evidence>
<dbReference type="InterPro" id="IPR036291">
    <property type="entry name" value="NAD(P)-bd_dom_sf"/>
</dbReference>
<keyword evidence="3 6" id="KW-0479">Metal-binding</keyword>
<sequence>MKAYVLDSQGNHSLQERPKPTLIEDTDVIVRIEKTTICGTDLHILRGNVSTFKDDTILGHEGVGIVEECGSRIANFKPGDRVIVSCITSCGTCSMCHKSQFGQCLNGGWILGNEIDGCQAEYVRIPHGDNSLFPAPEDIDIESLVFLSDIFPTGYEVGVLDGKLKPADSVAVIGCGPVGLAALMTAKFFSPSEIYAIDNNPHRLETAKELGATHTLNNSENTAVQQILEMTDNVGVDVVIEAIGIPAGWDMSQKLVRPGGNIAVLGVHGKSAPINLEDMWKRNFTMTAGLVHTYTTPDLIKQIRAGHLQPEKLRTHHFDLSETAQAYDTFINAEKNNALKVIISNTEK</sequence>
<keyword evidence="4 6" id="KW-0862">Zinc</keyword>
<dbReference type="SUPFAM" id="SSF51735">
    <property type="entry name" value="NAD(P)-binding Rossmann-fold domains"/>
    <property type="match status" value="1"/>
</dbReference>
<dbReference type="InterPro" id="IPR011032">
    <property type="entry name" value="GroES-like_sf"/>
</dbReference>
<evidence type="ECO:0000256" key="6">
    <source>
        <dbReference type="RuleBase" id="RU361277"/>
    </source>
</evidence>
<dbReference type="Pfam" id="PF08240">
    <property type="entry name" value="ADH_N"/>
    <property type="match status" value="1"/>
</dbReference>
<dbReference type="PANTHER" id="PTHR42813">
    <property type="entry name" value="ZINC-TYPE ALCOHOL DEHYDROGENASE-LIKE"/>
    <property type="match status" value="1"/>
</dbReference>
<dbReference type="GO" id="GO:0016616">
    <property type="term" value="F:oxidoreductase activity, acting on the CH-OH group of donors, NAD or NADP as acceptor"/>
    <property type="evidence" value="ECO:0007669"/>
    <property type="project" value="UniProtKB-ARBA"/>
</dbReference>
<proteinExistence type="inferred from homology"/>
<dbReference type="SMART" id="SM00829">
    <property type="entry name" value="PKS_ER"/>
    <property type="match status" value="1"/>
</dbReference>
<keyword evidence="9" id="KW-1185">Reference proteome</keyword>
<gene>
    <name evidence="8" type="ORF">VIBC2010_12599</name>
</gene>
<dbReference type="InterPro" id="IPR013149">
    <property type="entry name" value="ADH-like_C"/>
</dbReference>
<name>E3BL61_9VIBR</name>
<dbReference type="STRING" id="796620.VIBC2010_12599"/>